<dbReference type="EMBL" id="CP061839">
    <property type="protein sequence ID" value="QOW61398.1"/>
    <property type="molecule type" value="Genomic_DNA"/>
</dbReference>
<dbReference type="InterPro" id="IPR038062">
    <property type="entry name" value="ScdA-like_N_sf"/>
</dbReference>
<evidence type="ECO:0000313" key="4">
    <source>
        <dbReference type="Proteomes" id="UP000593915"/>
    </source>
</evidence>
<dbReference type="PANTHER" id="PTHR39341">
    <property type="entry name" value="BSL7085 PROTEIN"/>
    <property type="match status" value="1"/>
</dbReference>
<sequence>MQKEIIGTYSPLSTGNGQIKNSPEKNQKEPISDSMLIGEILHKYPQAASVLIEHGMHCLGCPSSQAETLSDACLVHGLESEKVVTAVNKALNRYCEN</sequence>
<dbReference type="InterPro" id="IPR015077">
    <property type="entry name" value="DUF1858"/>
</dbReference>
<evidence type="ECO:0000256" key="1">
    <source>
        <dbReference type="SAM" id="MobiDB-lite"/>
    </source>
</evidence>
<organism evidence="3 4">
    <name type="scientific">Treponema pedis</name>
    <dbReference type="NCBI Taxonomy" id="409322"/>
    <lineage>
        <taxon>Bacteria</taxon>
        <taxon>Pseudomonadati</taxon>
        <taxon>Spirochaetota</taxon>
        <taxon>Spirochaetia</taxon>
        <taxon>Spirochaetales</taxon>
        <taxon>Treponemataceae</taxon>
        <taxon>Treponema</taxon>
    </lineage>
</organism>
<dbReference type="AlphaFoldDB" id="A0A7S6WQC7"/>
<dbReference type="RefSeq" id="WP_194076896.1">
    <property type="nucleotide sequence ID" value="NZ_CP061839.1"/>
</dbReference>
<dbReference type="SUPFAM" id="SSF140683">
    <property type="entry name" value="SP0561-like"/>
    <property type="match status" value="1"/>
</dbReference>
<evidence type="ECO:0000313" key="3">
    <source>
        <dbReference type="EMBL" id="QOW61398.1"/>
    </source>
</evidence>
<dbReference type="InterPro" id="IPR023883">
    <property type="entry name" value="CHP03980_redox-disulphide"/>
</dbReference>
<dbReference type="Pfam" id="PF08984">
    <property type="entry name" value="DUF1858"/>
    <property type="match status" value="1"/>
</dbReference>
<accession>A0A7S6WQC7</accession>
<reference evidence="3 4" key="1">
    <citation type="submission" date="2020-09" db="EMBL/GenBank/DDBJ databases">
        <title>Characterization of Treponema spp. from bovine digital dermatitis in Korea.</title>
        <authorList>
            <person name="Espiritu H.M."/>
            <person name="Cho Y.I."/>
            <person name="Mamuad L."/>
        </authorList>
    </citation>
    <scope>NUCLEOTIDE SEQUENCE [LARGE SCALE GENOMIC DNA]</scope>
    <source>
        <strain evidence="3 4">KS1</strain>
    </source>
</reference>
<dbReference type="NCBIfam" id="TIGR03980">
    <property type="entry name" value="prismane_assoc"/>
    <property type="match status" value="1"/>
</dbReference>
<feature type="region of interest" description="Disordered" evidence="1">
    <location>
        <begin position="1"/>
        <end position="30"/>
    </location>
</feature>
<dbReference type="Proteomes" id="UP000593915">
    <property type="component" value="Chromosome"/>
</dbReference>
<feature type="compositionally biased region" description="Polar residues" evidence="1">
    <location>
        <begin position="10"/>
        <end position="21"/>
    </location>
</feature>
<evidence type="ECO:0000259" key="2">
    <source>
        <dbReference type="Pfam" id="PF08984"/>
    </source>
</evidence>
<feature type="domain" description="DUF1858" evidence="2">
    <location>
        <begin position="31"/>
        <end position="83"/>
    </location>
</feature>
<dbReference type="Gene3D" id="1.10.3910.10">
    <property type="entry name" value="SP0561-like"/>
    <property type="match status" value="1"/>
</dbReference>
<protein>
    <submittedName>
        <fullName evidence="3">DUF1858 domain-containing protein</fullName>
    </submittedName>
</protein>
<gene>
    <name evidence="3" type="ORF">IFE08_03140</name>
</gene>
<name>A0A7S6WQC7_9SPIR</name>
<proteinExistence type="predicted"/>
<dbReference type="PANTHER" id="PTHR39341:SF1">
    <property type="entry name" value="DUF1858 DOMAIN-CONTAINING PROTEIN"/>
    <property type="match status" value="1"/>
</dbReference>